<feature type="region of interest" description="Disordered" evidence="1">
    <location>
        <begin position="101"/>
        <end position="120"/>
    </location>
</feature>
<dbReference type="Gene3D" id="3.40.50.300">
    <property type="entry name" value="P-loop containing nucleotide triphosphate hydrolases"/>
    <property type="match status" value="1"/>
</dbReference>
<dbReference type="Gene3D" id="3.30.420.240">
    <property type="match status" value="1"/>
</dbReference>
<evidence type="ECO:0008006" key="3">
    <source>
        <dbReference type="Google" id="ProtNLM"/>
    </source>
</evidence>
<accession>A0A0F8ZRM3</accession>
<feature type="non-terminal residue" evidence="2">
    <location>
        <position position="447"/>
    </location>
</feature>
<evidence type="ECO:0000256" key="1">
    <source>
        <dbReference type="SAM" id="MobiDB-lite"/>
    </source>
</evidence>
<dbReference type="EMBL" id="LAZR01046457">
    <property type="protein sequence ID" value="KKK96497.1"/>
    <property type="molecule type" value="Genomic_DNA"/>
</dbReference>
<feature type="non-terminal residue" evidence="2">
    <location>
        <position position="1"/>
    </location>
</feature>
<sequence length="447" mass="51297">DDPYFYEHIILIEDRDRNIIPFKMNIAQEILHGNTTSRDLVVKAGQMGITTLYLASYFKDTITTPGTTSVIVAHEEFLTQRLLNRTEVWYKAIPDKITVKMPDGTRGEMEKPQRSHSSANEKKFPAINSVFYIGTARAFVFGRGEPIHNFLGSEVAFWPDAWKILTPTMQRVPLLTGRMVLESTPNGEDNAFYELVQEALYDGNSVWNLHQLFWWLEPVYRIPRGSSASLKADLGEIKNYTADELGLIKRVGWKDIEAEERIRWRRRKISEIHEMFWQEFVEDLASCFLITAAAYYDTVEIDRLRHSISPFLFLWKRAEIWEAPDEDWENPNYLISVDPGQGKHTVSVALVWKLYPDGRVIHVASLSGLYDSVTFAPMVEELGYYYYTAKIAPERNGHGQAFTAQIKDYPNLYMQGDVVSGIETKVIGWATTGAPRLDGRGTKIYML</sequence>
<dbReference type="AlphaFoldDB" id="A0A0F8ZRM3"/>
<protein>
    <recommendedName>
        <fullName evidence="3">Terminase large subunit gp17-like C-terminal domain-containing protein</fullName>
    </recommendedName>
</protein>
<dbReference type="InterPro" id="IPR027417">
    <property type="entry name" value="P-loop_NTPase"/>
</dbReference>
<proteinExistence type="predicted"/>
<organism evidence="2">
    <name type="scientific">marine sediment metagenome</name>
    <dbReference type="NCBI Taxonomy" id="412755"/>
    <lineage>
        <taxon>unclassified sequences</taxon>
        <taxon>metagenomes</taxon>
        <taxon>ecological metagenomes</taxon>
    </lineage>
</organism>
<evidence type="ECO:0000313" key="2">
    <source>
        <dbReference type="EMBL" id="KKK96497.1"/>
    </source>
</evidence>
<gene>
    <name evidence="2" type="ORF">LCGC14_2662170</name>
</gene>
<name>A0A0F8ZRM3_9ZZZZ</name>
<reference evidence="2" key="1">
    <citation type="journal article" date="2015" name="Nature">
        <title>Complex archaea that bridge the gap between prokaryotes and eukaryotes.</title>
        <authorList>
            <person name="Spang A."/>
            <person name="Saw J.H."/>
            <person name="Jorgensen S.L."/>
            <person name="Zaremba-Niedzwiedzka K."/>
            <person name="Martijn J."/>
            <person name="Lind A.E."/>
            <person name="van Eijk R."/>
            <person name="Schleper C."/>
            <person name="Guy L."/>
            <person name="Ettema T.J."/>
        </authorList>
    </citation>
    <scope>NUCLEOTIDE SEQUENCE</scope>
</reference>
<comment type="caution">
    <text evidence="2">The sequence shown here is derived from an EMBL/GenBank/DDBJ whole genome shotgun (WGS) entry which is preliminary data.</text>
</comment>